<comment type="caution">
    <text evidence="2">The sequence shown here is derived from an EMBL/GenBank/DDBJ whole genome shotgun (WGS) entry which is preliminary data.</text>
</comment>
<reference evidence="2" key="1">
    <citation type="submission" date="2019-10" db="EMBL/GenBank/DDBJ databases">
        <title>The sequence and de novo assembly of the wild yak genome.</title>
        <authorList>
            <person name="Liu Y."/>
        </authorList>
    </citation>
    <scope>NUCLEOTIDE SEQUENCE [LARGE SCALE GENOMIC DNA]</scope>
    <source>
        <strain evidence="2">WY2019</strain>
    </source>
</reference>
<protein>
    <submittedName>
        <fullName evidence="2">Uncharacterized protein</fullName>
    </submittedName>
</protein>
<name>A0A6B0RCZ3_9CETA</name>
<dbReference type="AlphaFoldDB" id="A0A6B0RCZ3"/>
<gene>
    <name evidence="2" type="ORF">E5288_WYG015300</name>
</gene>
<organism evidence="2 3">
    <name type="scientific">Bos mutus</name>
    <name type="common">wild yak</name>
    <dbReference type="NCBI Taxonomy" id="72004"/>
    <lineage>
        <taxon>Eukaryota</taxon>
        <taxon>Metazoa</taxon>
        <taxon>Chordata</taxon>
        <taxon>Craniata</taxon>
        <taxon>Vertebrata</taxon>
        <taxon>Euteleostomi</taxon>
        <taxon>Mammalia</taxon>
        <taxon>Eutheria</taxon>
        <taxon>Laurasiatheria</taxon>
        <taxon>Artiodactyla</taxon>
        <taxon>Ruminantia</taxon>
        <taxon>Pecora</taxon>
        <taxon>Bovidae</taxon>
        <taxon>Bovinae</taxon>
        <taxon>Bos</taxon>
    </lineage>
</organism>
<sequence length="157" mass="17564">MSTLFHSKYLKTVDEAQLDEVSSAKKCISQMGLEMEPYDVSNNGPNGKSLAFNHHVGVLNKGFHLLPDTGKDVQGTTFERPLASYTFQKKVNDYIYKGLQRRHPVSKWHMVVPGPSDTWGKLKHLGDPRECESDMTAEAAKPDRGIRTVVSGMSEKK</sequence>
<feature type="region of interest" description="Disordered" evidence="1">
    <location>
        <begin position="133"/>
        <end position="157"/>
    </location>
</feature>
<proteinExistence type="predicted"/>
<dbReference type="Proteomes" id="UP000322234">
    <property type="component" value="Unassembled WGS sequence"/>
</dbReference>
<evidence type="ECO:0000313" key="2">
    <source>
        <dbReference type="EMBL" id="MXQ87850.1"/>
    </source>
</evidence>
<evidence type="ECO:0000313" key="3">
    <source>
        <dbReference type="Proteomes" id="UP000322234"/>
    </source>
</evidence>
<accession>A0A6B0RCZ3</accession>
<evidence type="ECO:0000256" key="1">
    <source>
        <dbReference type="SAM" id="MobiDB-lite"/>
    </source>
</evidence>
<keyword evidence="3" id="KW-1185">Reference proteome</keyword>
<dbReference type="EMBL" id="VBQZ03000041">
    <property type="protein sequence ID" value="MXQ87850.1"/>
    <property type="molecule type" value="Genomic_DNA"/>
</dbReference>